<dbReference type="EMBL" id="CAJNNV010000886">
    <property type="protein sequence ID" value="CAE8583802.1"/>
    <property type="molecule type" value="Genomic_DNA"/>
</dbReference>
<comment type="caution">
    <text evidence="2">The sequence shown here is derived from an EMBL/GenBank/DDBJ whole genome shotgun (WGS) entry which is preliminary data.</text>
</comment>
<name>A0A813DDZ7_POLGL</name>
<proteinExistence type="predicted"/>
<feature type="non-terminal residue" evidence="2">
    <location>
        <position position="1"/>
    </location>
</feature>
<feature type="region of interest" description="Disordered" evidence="1">
    <location>
        <begin position="1"/>
        <end position="87"/>
    </location>
</feature>
<evidence type="ECO:0000313" key="3">
    <source>
        <dbReference type="Proteomes" id="UP000654075"/>
    </source>
</evidence>
<accession>A0A813DDZ7</accession>
<feature type="compositionally biased region" description="Basic and acidic residues" evidence="1">
    <location>
        <begin position="66"/>
        <end position="80"/>
    </location>
</feature>
<sequence length="103" mass="12100">QEQQQEQEQEQEQEQKQQQQQRRQRQRQQQQQQQRQQQQQEQQPSQAILIGPPEQLGSTITLRQADTPDKHSIEHSHTVGDIKPSTSYVGMLKDFGLQPKCNS</sequence>
<gene>
    <name evidence="2" type="ORF">PGLA1383_LOCUS2755</name>
</gene>
<feature type="compositionally biased region" description="Low complexity" evidence="1">
    <location>
        <begin position="16"/>
        <end position="43"/>
    </location>
</feature>
<dbReference type="Proteomes" id="UP000654075">
    <property type="component" value="Unassembled WGS sequence"/>
</dbReference>
<reference evidence="2" key="1">
    <citation type="submission" date="2021-02" db="EMBL/GenBank/DDBJ databases">
        <authorList>
            <person name="Dougan E. K."/>
            <person name="Rhodes N."/>
            <person name="Thang M."/>
            <person name="Chan C."/>
        </authorList>
    </citation>
    <scope>NUCLEOTIDE SEQUENCE</scope>
</reference>
<keyword evidence="3" id="KW-1185">Reference proteome</keyword>
<organism evidence="2 3">
    <name type="scientific">Polarella glacialis</name>
    <name type="common">Dinoflagellate</name>
    <dbReference type="NCBI Taxonomy" id="89957"/>
    <lineage>
        <taxon>Eukaryota</taxon>
        <taxon>Sar</taxon>
        <taxon>Alveolata</taxon>
        <taxon>Dinophyceae</taxon>
        <taxon>Suessiales</taxon>
        <taxon>Suessiaceae</taxon>
        <taxon>Polarella</taxon>
    </lineage>
</organism>
<evidence type="ECO:0000256" key="1">
    <source>
        <dbReference type="SAM" id="MobiDB-lite"/>
    </source>
</evidence>
<protein>
    <submittedName>
        <fullName evidence="2">Uncharacterized protein</fullName>
    </submittedName>
</protein>
<evidence type="ECO:0000313" key="2">
    <source>
        <dbReference type="EMBL" id="CAE8583802.1"/>
    </source>
</evidence>
<feature type="compositionally biased region" description="Acidic residues" evidence="1">
    <location>
        <begin position="1"/>
        <end position="12"/>
    </location>
</feature>
<dbReference type="AlphaFoldDB" id="A0A813DDZ7"/>